<keyword evidence="4 6" id="KW-1133">Transmembrane helix</keyword>
<dbReference type="OrthoDB" id="102502at2"/>
<keyword evidence="2" id="KW-0813">Transport</keyword>
<keyword evidence="9" id="KW-1185">Reference proteome</keyword>
<comment type="subcellular location">
    <subcellularLocation>
        <location evidence="1">Cell membrane</location>
        <topology evidence="1">Multi-pass membrane protein</topology>
    </subcellularLocation>
</comment>
<keyword evidence="5 6" id="KW-0472">Membrane</keyword>
<feature type="transmembrane region" description="Helical" evidence="6">
    <location>
        <begin position="268"/>
        <end position="288"/>
    </location>
</feature>
<feature type="transmembrane region" description="Helical" evidence="6">
    <location>
        <begin position="332"/>
        <end position="351"/>
    </location>
</feature>
<dbReference type="GeneID" id="83003509"/>
<reference evidence="8 9" key="1">
    <citation type="submission" date="2018-08" db="EMBL/GenBank/DDBJ databases">
        <title>A genome reference for cultivated species of the human gut microbiota.</title>
        <authorList>
            <person name="Zou Y."/>
            <person name="Xue W."/>
            <person name="Luo G."/>
        </authorList>
    </citation>
    <scope>NUCLEOTIDE SEQUENCE [LARGE SCALE GENOMIC DNA]</scope>
    <source>
        <strain evidence="8 9">AM07-24</strain>
    </source>
</reference>
<feature type="domain" description="Major facilitator superfamily (MFS) profile" evidence="7">
    <location>
        <begin position="12"/>
        <end position="464"/>
    </location>
</feature>
<comment type="caution">
    <text evidence="8">The sequence shown here is derived from an EMBL/GenBank/DDBJ whole genome shotgun (WGS) entry which is preliminary data.</text>
</comment>
<dbReference type="STRING" id="1776384.GCA_900086585_01122"/>
<evidence type="ECO:0000256" key="4">
    <source>
        <dbReference type="ARBA" id="ARBA00022989"/>
    </source>
</evidence>
<dbReference type="GO" id="GO:0005886">
    <property type="term" value="C:plasma membrane"/>
    <property type="evidence" value="ECO:0007669"/>
    <property type="project" value="UniProtKB-SubCell"/>
</dbReference>
<dbReference type="RefSeq" id="WP_067534910.1">
    <property type="nucleotide sequence ID" value="NZ_AP025567.1"/>
</dbReference>
<evidence type="ECO:0000256" key="2">
    <source>
        <dbReference type="ARBA" id="ARBA00022448"/>
    </source>
</evidence>
<dbReference type="InterPro" id="IPR020846">
    <property type="entry name" value="MFS_dom"/>
</dbReference>
<evidence type="ECO:0000256" key="5">
    <source>
        <dbReference type="ARBA" id="ARBA00023136"/>
    </source>
</evidence>
<dbReference type="CDD" id="cd17321">
    <property type="entry name" value="MFS_MMR_MDR_like"/>
    <property type="match status" value="1"/>
</dbReference>
<sequence>MNHSFLKSKWSIFIVTSMANLGVSFAINSLNLALPLIREEFGVSQSDVSWLALVYSLLPSCMLLLFGRLADICGYRRQYIFGFGFFTVVSMLAPMLSFNLQTLIVFRALQGIGYSILISITQATIFKTFPENERGKALGINSVFVSVGFAAGPTIGGVLLNFFTWHAIFYFCAIFSVLGLIGTLLAMEDDTTEKEGRPKMDALGGLFFMIFIGALSVGINFVDDWGLSWRIVFLFAISAAGLILFLLRERHAEHPLLPLTIFRNRTFTLANCTCMLSYLTQQLTTYLYPFFLADVMMMSAYHSGLVMLTAPVTMMIFSPVGGDLSDKKGTKLPAVLGLSLIIFSCLGTAFFHQGQNLFYVIAVLASMGAGNGLSVSAINSSILGSVDTSMSGAASGTLATMRNIGNTLGIAIGSVMLTMREVHYRSAGLSEVSGYLKAQRDIFLFGALTAVAAICLILLIHDKKKKQKVTLSASQC</sequence>
<dbReference type="PANTHER" id="PTHR42718">
    <property type="entry name" value="MAJOR FACILITATOR SUPERFAMILY MULTIDRUG TRANSPORTER MFSC"/>
    <property type="match status" value="1"/>
</dbReference>
<feature type="transmembrane region" description="Helical" evidence="6">
    <location>
        <begin position="104"/>
        <end position="126"/>
    </location>
</feature>
<dbReference type="PROSITE" id="PS50850">
    <property type="entry name" value="MFS"/>
    <property type="match status" value="1"/>
</dbReference>
<evidence type="ECO:0000259" key="7">
    <source>
        <dbReference type="PROSITE" id="PS50850"/>
    </source>
</evidence>
<feature type="transmembrane region" description="Helical" evidence="6">
    <location>
        <begin position="79"/>
        <end position="98"/>
    </location>
</feature>
<feature type="transmembrane region" description="Helical" evidence="6">
    <location>
        <begin position="300"/>
        <end position="320"/>
    </location>
</feature>
<feature type="transmembrane region" description="Helical" evidence="6">
    <location>
        <begin position="442"/>
        <end position="460"/>
    </location>
</feature>
<name>A0A415E1N1_9FIRM</name>
<dbReference type="GO" id="GO:0022857">
    <property type="term" value="F:transmembrane transporter activity"/>
    <property type="evidence" value="ECO:0007669"/>
    <property type="project" value="InterPro"/>
</dbReference>
<evidence type="ECO:0000256" key="3">
    <source>
        <dbReference type="ARBA" id="ARBA00022692"/>
    </source>
</evidence>
<dbReference type="SUPFAM" id="SSF103473">
    <property type="entry name" value="MFS general substrate transporter"/>
    <property type="match status" value="1"/>
</dbReference>
<protein>
    <submittedName>
        <fullName evidence="8">MFS transporter</fullName>
    </submittedName>
</protein>
<feature type="transmembrane region" description="Helical" evidence="6">
    <location>
        <begin position="200"/>
        <end position="221"/>
    </location>
</feature>
<dbReference type="PRINTS" id="PR01036">
    <property type="entry name" value="TCRTETB"/>
</dbReference>
<dbReference type="InterPro" id="IPR011701">
    <property type="entry name" value="MFS"/>
</dbReference>
<evidence type="ECO:0000313" key="8">
    <source>
        <dbReference type="EMBL" id="RHJ87555.1"/>
    </source>
</evidence>
<dbReference type="Pfam" id="PF07690">
    <property type="entry name" value="MFS_1"/>
    <property type="match status" value="1"/>
</dbReference>
<feature type="transmembrane region" description="Helical" evidence="6">
    <location>
        <begin position="227"/>
        <end position="247"/>
    </location>
</feature>
<dbReference type="Gene3D" id="1.20.1720.10">
    <property type="entry name" value="Multidrug resistance protein D"/>
    <property type="match status" value="1"/>
</dbReference>
<dbReference type="EMBL" id="QRMS01000003">
    <property type="protein sequence ID" value="RHJ87555.1"/>
    <property type="molecule type" value="Genomic_DNA"/>
</dbReference>
<evidence type="ECO:0000256" key="6">
    <source>
        <dbReference type="SAM" id="Phobius"/>
    </source>
</evidence>
<dbReference type="InterPro" id="IPR036259">
    <property type="entry name" value="MFS_trans_sf"/>
</dbReference>
<feature type="transmembrane region" description="Helical" evidence="6">
    <location>
        <begin position="49"/>
        <end position="67"/>
    </location>
</feature>
<proteinExistence type="predicted"/>
<feature type="transmembrane region" description="Helical" evidence="6">
    <location>
        <begin position="12"/>
        <end position="37"/>
    </location>
</feature>
<feature type="transmembrane region" description="Helical" evidence="6">
    <location>
        <begin position="168"/>
        <end position="188"/>
    </location>
</feature>
<accession>A0A415E1N1</accession>
<gene>
    <name evidence="8" type="ORF">DW099_12750</name>
</gene>
<evidence type="ECO:0000313" key="9">
    <source>
        <dbReference type="Proteomes" id="UP000284841"/>
    </source>
</evidence>
<feature type="transmembrane region" description="Helical" evidence="6">
    <location>
        <begin position="138"/>
        <end position="162"/>
    </location>
</feature>
<dbReference type="Gene3D" id="1.20.1250.20">
    <property type="entry name" value="MFS general substrate transporter like domains"/>
    <property type="match status" value="1"/>
</dbReference>
<dbReference type="PANTHER" id="PTHR42718:SF9">
    <property type="entry name" value="MAJOR FACILITATOR SUPERFAMILY MULTIDRUG TRANSPORTER MFSC"/>
    <property type="match status" value="1"/>
</dbReference>
<dbReference type="Proteomes" id="UP000284841">
    <property type="component" value="Unassembled WGS sequence"/>
</dbReference>
<feature type="transmembrane region" description="Helical" evidence="6">
    <location>
        <begin position="357"/>
        <end position="383"/>
    </location>
</feature>
<organism evidence="8 9">
    <name type="scientific">Emergencia timonensis</name>
    <dbReference type="NCBI Taxonomy" id="1776384"/>
    <lineage>
        <taxon>Bacteria</taxon>
        <taxon>Bacillati</taxon>
        <taxon>Bacillota</taxon>
        <taxon>Clostridia</taxon>
        <taxon>Peptostreptococcales</taxon>
        <taxon>Anaerovoracaceae</taxon>
        <taxon>Emergencia</taxon>
    </lineage>
</organism>
<evidence type="ECO:0000256" key="1">
    <source>
        <dbReference type="ARBA" id="ARBA00004651"/>
    </source>
</evidence>
<dbReference type="AlphaFoldDB" id="A0A415E1N1"/>
<feature type="transmembrane region" description="Helical" evidence="6">
    <location>
        <begin position="404"/>
        <end position="422"/>
    </location>
</feature>
<keyword evidence="3 6" id="KW-0812">Transmembrane</keyword>